<organism evidence="1 2">
    <name type="scientific">Marixanthomonas ophiurae</name>
    <dbReference type="NCBI Taxonomy" id="387659"/>
    <lineage>
        <taxon>Bacteria</taxon>
        <taxon>Pseudomonadati</taxon>
        <taxon>Bacteroidota</taxon>
        <taxon>Flavobacteriia</taxon>
        <taxon>Flavobacteriales</taxon>
        <taxon>Flavobacteriaceae</taxon>
        <taxon>Marixanthomonas</taxon>
    </lineage>
</organism>
<dbReference type="Gene3D" id="3.40.50.10600">
    <property type="entry name" value="SpoIIaa-like domains"/>
    <property type="match status" value="1"/>
</dbReference>
<dbReference type="Pfam" id="PF11964">
    <property type="entry name" value="SpoIIAA-like"/>
    <property type="match status" value="1"/>
</dbReference>
<sequence>MLSDFSFSDTTVGFLIEGNFNSETVDTFIEKIKTKLEQFDAINLYIEDTGIETFSIPAVLKEVLFKIKYADQFNKIAVVSDRKWIHSCGDIVSLFANSNTRNFTSEERMDAITWIAEH</sequence>
<dbReference type="RefSeq" id="WP_117158756.1">
    <property type="nucleotide sequence ID" value="NZ_QVID01000001.1"/>
</dbReference>
<dbReference type="InterPro" id="IPR021866">
    <property type="entry name" value="SpoIIAA-like"/>
</dbReference>
<name>A0A3E1QC21_9FLAO</name>
<dbReference type="AlphaFoldDB" id="A0A3E1QC21"/>
<evidence type="ECO:0000313" key="1">
    <source>
        <dbReference type="EMBL" id="RFN59695.1"/>
    </source>
</evidence>
<reference evidence="1 2" key="1">
    <citation type="journal article" date="2007" name="Int. J. Syst. Evol. Microbiol.">
        <title>Marixanthomonas ophiurae gen. nov., sp. nov., a marine bacterium of the family Flavobacteriaceae isolated from a deep-sea brittle star.</title>
        <authorList>
            <person name="Romanenko L.A."/>
            <person name="Uchino M."/>
            <person name="Frolova G.M."/>
            <person name="Mikhailov V.V."/>
        </authorList>
    </citation>
    <scope>NUCLEOTIDE SEQUENCE [LARGE SCALE GENOMIC DNA]</scope>
    <source>
        <strain evidence="1 2">KMM 3046</strain>
    </source>
</reference>
<dbReference type="OrthoDB" id="1442608at2"/>
<gene>
    <name evidence="1" type="ORF">DZ858_06475</name>
</gene>
<keyword evidence="2" id="KW-1185">Reference proteome</keyword>
<dbReference type="InterPro" id="IPR038396">
    <property type="entry name" value="SpoIIAA-like_sf"/>
</dbReference>
<comment type="caution">
    <text evidence="1">The sequence shown here is derived from an EMBL/GenBank/DDBJ whole genome shotgun (WGS) entry which is preliminary data.</text>
</comment>
<dbReference type="EMBL" id="QVID01000001">
    <property type="protein sequence ID" value="RFN59695.1"/>
    <property type="molecule type" value="Genomic_DNA"/>
</dbReference>
<evidence type="ECO:0000313" key="2">
    <source>
        <dbReference type="Proteomes" id="UP000261082"/>
    </source>
</evidence>
<dbReference type="InterPro" id="IPR036513">
    <property type="entry name" value="STAS_dom_sf"/>
</dbReference>
<dbReference type="SUPFAM" id="SSF52091">
    <property type="entry name" value="SpoIIaa-like"/>
    <property type="match status" value="1"/>
</dbReference>
<dbReference type="Proteomes" id="UP000261082">
    <property type="component" value="Unassembled WGS sequence"/>
</dbReference>
<proteinExistence type="predicted"/>
<protein>
    <submittedName>
        <fullName evidence="1">STAS/SEC14 domain-containing protein</fullName>
    </submittedName>
</protein>
<accession>A0A3E1QC21</accession>